<evidence type="ECO:0000256" key="3">
    <source>
        <dbReference type="SAM" id="MobiDB-lite"/>
    </source>
</evidence>
<dbReference type="InterPro" id="IPR023370">
    <property type="entry name" value="TrmO-like_N"/>
</dbReference>
<evidence type="ECO:0000256" key="2">
    <source>
        <dbReference type="ARBA" id="ARBA00033753"/>
    </source>
</evidence>
<dbReference type="InterPro" id="IPR036413">
    <property type="entry name" value="YaeB-like_sf"/>
</dbReference>
<reference evidence="5 6" key="1">
    <citation type="submission" date="2024-02" db="EMBL/GenBank/DDBJ databases">
        <authorList>
            <person name="Daric V."/>
            <person name="Darras S."/>
        </authorList>
    </citation>
    <scope>NUCLEOTIDE SEQUENCE [LARGE SCALE GENOMIC DNA]</scope>
</reference>
<keyword evidence="1" id="KW-0949">S-adenosyl-L-methionine</keyword>
<organism evidence="5 6">
    <name type="scientific">Clavelina lepadiformis</name>
    <name type="common">Light-bulb sea squirt</name>
    <name type="synonym">Ascidia lepadiformis</name>
    <dbReference type="NCBI Taxonomy" id="159417"/>
    <lineage>
        <taxon>Eukaryota</taxon>
        <taxon>Metazoa</taxon>
        <taxon>Chordata</taxon>
        <taxon>Tunicata</taxon>
        <taxon>Ascidiacea</taxon>
        <taxon>Aplousobranchia</taxon>
        <taxon>Clavelinidae</taxon>
        <taxon>Clavelina</taxon>
    </lineage>
</organism>
<dbReference type="InterPro" id="IPR036414">
    <property type="entry name" value="YaeB_N_sf"/>
</dbReference>
<dbReference type="NCBIfam" id="TIGR00104">
    <property type="entry name" value="tRNA_TsaA"/>
    <property type="match status" value="1"/>
</dbReference>
<dbReference type="Proteomes" id="UP001642483">
    <property type="component" value="Unassembled WGS sequence"/>
</dbReference>
<keyword evidence="6" id="KW-1185">Reference proteome</keyword>
<comment type="similarity">
    <text evidence="2">Belongs to the tRNA methyltransferase O family.</text>
</comment>
<dbReference type="InterPro" id="IPR040372">
    <property type="entry name" value="YaeB-like"/>
</dbReference>
<feature type="region of interest" description="Disordered" evidence="3">
    <location>
        <begin position="112"/>
        <end position="140"/>
    </location>
</feature>
<proteinExistence type="inferred from homology"/>
<feature type="region of interest" description="Disordered" evidence="3">
    <location>
        <begin position="29"/>
        <end position="50"/>
    </location>
</feature>
<feature type="compositionally biased region" description="Polar residues" evidence="3">
    <location>
        <begin position="39"/>
        <end position="48"/>
    </location>
</feature>
<dbReference type="PANTHER" id="PTHR12818">
    <property type="entry name" value="TRNA (ADENINE(37)-N6)-METHYLTRANSFERASE"/>
    <property type="match status" value="1"/>
</dbReference>
<evidence type="ECO:0000313" key="5">
    <source>
        <dbReference type="EMBL" id="CAK8683399.1"/>
    </source>
</evidence>
<gene>
    <name evidence="5" type="ORF">CVLEPA_LOCUS14477</name>
</gene>
<dbReference type="Gene3D" id="2.40.30.70">
    <property type="entry name" value="YaeB-like"/>
    <property type="match status" value="1"/>
</dbReference>
<dbReference type="Gene3D" id="3.30.2310.10">
    <property type="entry name" value="YaeB-like"/>
    <property type="match status" value="1"/>
</dbReference>
<feature type="compositionally biased region" description="Polar residues" evidence="3">
    <location>
        <begin position="130"/>
        <end position="140"/>
    </location>
</feature>
<accession>A0ABP0FY97</accession>
<name>A0ABP0FY97_CLALP</name>
<dbReference type="CDD" id="cd09281">
    <property type="entry name" value="UPF0066"/>
    <property type="match status" value="1"/>
</dbReference>
<dbReference type="Pfam" id="PF01980">
    <property type="entry name" value="TrmO_N"/>
    <property type="match status" value="1"/>
</dbReference>
<evidence type="ECO:0000313" key="6">
    <source>
        <dbReference type="Proteomes" id="UP001642483"/>
    </source>
</evidence>
<feature type="domain" description="TsaA-like" evidence="4">
    <location>
        <begin position="1"/>
        <end position="99"/>
    </location>
</feature>
<comment type="caution">
    <text evidence="5">The sequence shown here is derived from an EMBL/GenBank/DDBJ whole genome shotgun (WGS) entry which is preliminary data.</text>
</comment>
<evidence type="ECO:0000256" key="1">
    <source>
        <dbReference type="ARBA" id="ARBA00022691"/>
    </source>
</evidence>
<evidence type="ECO:0000259" key="4">
    <source>
        <dbReference type="PROSITE" id="PS51668"/>
    </source>
</evidence>
<dbReference type="EMBL" id="CAWYQH010000097">
    <property type="protein sequence ID" value="CAK8683399.1"/>
    <property type="molecule type" value="Genomic_DNA"/>
</dbReference>
<dbReference type="SUPFAM" id="SSF118196">
    <property type="entry name" value="YaeB-like"/>
    <property type="match status" value="1"/>
</dbReference>
<dbReference type="PROSITE" id="PS51668">
    <property type="entry name" value="TSAA_2"/>
    <property type="match status" value="1"/>
</dbReference>
<sequence length="293" mass="33242">MEHSIEGLAEFSHLWIIFVFHLNGHKSTKAKVKPPRLNGQKTGVFSTRTPHRPNAIGLTLAKIDSVEGDTIRLSGLDIVDGTPILDIKPYISVYDKPQIRPTTTQHLNMDGYFSNETNNFQDPRQHKSSETSIKTSDNSQKTVAASINETLNEVSPTTDAECHELSTDVESAEWIEKPPISDLTVLFTNRAEHNINNFQSSVRSEIEIKSEFMALTDWHLEHIEPCDLRGVITDILKADPRSTYRRNKCSDRLYYFTIDNAHVTAWFDDTVVPNYVEVVRVIPKKHVKSMPLS</sequence>
<dbReference type="PANTHER" id="PTHR12818:SF0">
    <property type="entry name" value="TRNA (ADENINE(37)-N6)-METHYLTRANSFERASE"/>
    <property type="match status" value="1"/>
</dbReference>
<protein>
    <recommendedName>
        <fullName evidence="4">TsaA-like domain-containing protein</fullName>
    </recommendedName>
</protein>